<dbReference type="Gene3D" id="3.40.50.300">
    <property type="entry name" value="P-loop containing nucleotide triphosphate hydrolases"/>
    <property type="match status" value="1"/>
</dbReference>
<evidence type="ECO:0000256" key="2">
    <source>
        <dbReference type="ARBA" id="ARBA00022741"/>
    </source>
</evidence>
<dbReference type="Proteomes" id="UP000192050">
    <property type="component" value="Chromosome"/>
</dbReference>
<keyword evidence="4 8" id="KW-0408">Iron</keyword>
<dbReference type="OrthoDB" id="8297at2157"/>
<evidence type="ECO:0000313" key="11">
    <source>
        <dbReference type="EMBL" id="NOL60316.1"/>
    </source>
</evidence>
<dbReference type="InterPro" id="IPR033756">
    <property type="entry name" value="YlxH/NBP35"/>
</dbReference>
<dbReference type="InterPro" id="IPR044304">
    <property type="entry name" value="NUBPL-like"/>
</dbReference>
<organism evidence="10 12">
    <name type="scientific">Ferroplasma acidiphilum</name>
    <dbReference type="NCBI Taxonomy" id="74969"/>
    <lineage>
        <taxon>Archaea</taxon>
        <taxon>Methanobacteriati</taxon>
        <taxon>Thermoplasmatota</taxon>
        <taxon>Thermoplasmata</taxon>
        <taxon>Thermoplasmatales</taxon>
        <taxon>Ferroplasmaceae</taxon>
        <taxon>Ferroplasma</taxon>
    </lineage>
</organism>
<name>A0A1V0N6I2_9ARCH</name>
<dbReference type="InterPro" id="IPR027417">
    <property type="entry name" value="P-loop_NTPase"/>
</dbReference>
<dbReference type="GeneID" id="16025142"/>
<dbReference type="GO" id="GO:0046872">
    <property type="term" value="F:metal ion binding"/>
    <property type="evidence" value="ECO:0007669"/>
    <property type="project" value="UniProtKB-KW"/>
</dbReference>
<gene>
    <name evidence="10" type="ORF">FAD_1860</name>
    <name evidence="11" type="ORF">HLB00_05645</name>
</gene>
<dbReference type="PANTHER" id="PTHR42961:SF2">
    <property type="entry name" value="IRON-SULFUR PROTEIN NUBPL"/>
    <property type="match status" value="1"/>
</dbReference>
<feature type="binding site" evidence="8">
    <location>
        <begin position="35"/>
        <end position="42"/>
    </location>
    <ligand>
        <name>ATP</name>
        <dbReference type="ChEBI" id="CHEBI:30616"/>
    </ligand>
</feature>
<dbReference type="EMBL" id="CP015363">
    <property type="protein sequence ID" value="ARD85695.1"/>
    <property type="molecule type" value="Genomic_DNA"/>
</dbReference>
<comment type="subunit">
    <text evidence="8">Homodimer.</text>
</comment>
<evidence type="ECO:0000256" key="1">
    <source>
        <dbReference type="ARBA" id="ARBA00022723"/>
    </source>
</evidence>
<protein>
    <recommendedName>
        <fullName evidence="7 8">Iron-sulfur cluster carrier protein</fullName>
    </recommendedName>
</protein>
<evidence type="ECO:0000313" key="10">
    <source>
        <dbReference type="EMBL" id="ARD85695.1"/>
    </source>
</evidence>
<evidence type="ECO:0000256" key="3">
    <source>
        <dbReference type="ARBA" id="ARBA00022840"/>
    </source>
</evidence>
<comment type="function">
    <text evidence="6 8">Binds and transfers iron-sulfur (Fe-S) clusters to target apoproteins. Can hydrolyze ATP.</text>
</comment>
<dbReference type="SUPFAM" id="SSF52540">
    <property type="entry name" value="P-loop containing nucleoside triphosphate hydrolases"/>
    <property type="match status" value="1"/>
</dbReference>
<accession>A0A1V0N6I2</accession>
<dbReference type="STRING" id="74969.FAD_1860"/>
<dbReference type="EMBL" id="JABGBP010000189">
    <property type="protein sequence ID" value="NOL60316.1"/>
    <property type="molecule type" value="Genomic_DNA"/>
</dbReference>
<keyword evidence="12" id="KW-1185">Reference proteome</keyword>
<keyword evidence="5 8" id="KW-0411">Iron-sulfur</keyword>
<dbReference type="RefSeq" id="WP_009887008.1">
    <property type="nucleotide sequence ID" value="NZ_CP015363.1"/>
</dbReference>
<sequence>MAGTIKINDPPPRPSLTPGKSVKYNVKHTIMVMSGKGGVGKSTVATNLAVTLAQKAFKVGLLDADINGPDDPKMLGVEEAKAFGNEEGKIEPAKTKYNVDVISMEMALPTHDTPVVWRGAIRHKAVQQFLEDTSWTDKDLLVIDLPPGTGDEPLSICQLIPDADGIVIVITPQEVALLDAKKAINFARKVNMPILGIIENMSGFVCPHCGQETDIFKKGGTEQIAKEYNIPYLGNIPIMPEIVQDSDSGIPAVANNDYIKKFFDVVADNLIKNLKK</sequence>
<evidence type="ECO:0000256" key="4">
    <source>
        <dbReference type="ARBA" id="ARBA00023004"/>
    </source>
</evidence>
<dbReference type="InterPro" id="IPR019591">
    <property type="entry name" value="Mrp/NBP35_ATP-bd"/>
</dbReference>
<dbReference type="CDD" id="cd02037">
    <property type="entry name" value="Mrp_NBP35"/>
    <property type="match status" value="1"/>
</dbReference>
<dbReference type="HAMAP" id="MF_02040">
    <property type="entry name" value="Mrp_NBP35"/>
    <property type="match status" value="1"/>
</dbReference>
<keyword evidence="3 8" id="KW-0067">ATP-binding</keyword>
<evidence type="ECO:0000256" key="7">
    <source>
        <dbReference type="ARBA" id="ARBA00074706"/>
    </source>
</evidence>
<feature type="region of interest" description="Disordered" evidence="9">
    <location>
        <begin position="1"/>
        <end position="21"/>
    </location>
</feature>
<evidence type="ECO:0000313" key="13">
    <source>
        <dbReference type="Proteomes" id="UP000546917"/>
    </source>
</evidence>
<dbReference type="Proteomes" id="UP000546917">
    <property type="component" value="Unassembled WGS sequence"/>
</dbReference>
<dbReference type="AlphaFoldDB" id="A0A1V0N6I2"/>
<dbReference type="GO" id="GO:0140663">
    <property type="term" value="F:ATP-dependent FeS chaperone activity"/>
    <property type="evidence" value="ECO:0007669"/>
    <property type="project" value="InterPro"/>
</dbReference>
<reference evidence="10 12" key="1">
    <citation type="submission" date="2011-10" db="EMBL/GenBank/DDBJ databases">
        <title>Metabolic and evolutionary patterns in the extreme acidophile Ferroplasma acidiphilum.</title>
        <authorList>
            <person name="Golyshina O.V."/>
            <person name="Kozyavkin S.A."/>
            <person name="Tatusov R.L."/>
            <person name="Slesarev A.I."/>
            <person name="Golyshin P.N."/>
        </authorList>
    </citation>
    <scope>NUCLEOTIDE SEQUENCE [LARGE SCALE GENOMIC DNA]</scope>
    <source>
        <strain evidence="10">Berkeley</strain>
        <strain evidence="12">Y</strain>
    </source>
</reference>
<dbReference type="PANTHER" id="PTHR42961">
    <property type="entry name" value="IRON-SULFUR PROTEIN NUBPL"/>
    <property type="match status" value="1"/>
</dbReference>
<keyword evidence="1 8" id="KW-0479">Metal-binding</keyword>
<dbReference type="GO" id="GO:0016226">
    <property type="term" value="P:iron-sulfur cluster assembly"/>
    <property type="evidence" value="ECO:0007669"/>
    <property type="project" value="InterPro"/>
</dbReference>
<reference evidence="11 13" key="2">
    <citation type="submission" date="2020-05" db="EMBL/GenBank/DDBJ databases">
        <authorList>
            <person name="Zhang R."/>
        </authorList>
    </citation>
    <scope>NUCLEOTIDE SEQUENCE [LARGE SCALE GENOMIC DNA]</scope>
    <source>
        <strain evidence="11 13">DSM 28986</strain>
    </source>
</reference>
<evidence type="ECO:0000256" key="8">
    <source>
        <dbReference type="HAMAP-Rule" id="MF_02040"/>
    </source>
</evidence>
<dbReference type="KEGG" id="fai:FAD_1860"/>
<evidence type="ECO:0000256" key="6">
    <source>
        <dbReference type="ARBA" id="ARBA00058094"/>
    </source>
</evidence>
<dbReference type="GO" id="GO:0005524">
    <property type="term" value="F:ATP binding"/>
    <property type="evidence" value="ECO:0007669"/>
    <property type="project" value="UniProtKB-UniRule"/>
</dbReference>
<dbReference type="Pfam" id="PF10609">
    <property type="entry name" value="ParA"/>
    <property type="match status" value="1"/>
</dbReference>
<dbReference type="FunFam" id="3.40.50.300:FF:001119">
    <property type="entry name" value="Iron-sulfur cluster carrier protein"/>
    <property type="match status" value="1"/>
</dbReference>
<evidence type="ECO:0000256" key="9">
    <source>
        <dbReference type="SAM" id="MobiDB-lite"/>
    </source>
</evidence>
<dbReference type="GO" id="GO:0016887">
    <property type="term" value="F:ATP hydrolysis activity"/>
    <property type="evidence" value="ECO:0007669"/>
    <property type="project" value="UniProtKB-UniRule"/>
</dbReference>
<dbReference type="GO" id="GO:0051539">
    <property type="term" value="F:4 iron, 4 sulfur cluster binding"/>
    <property type="evidence" value="ECO:0007669"/>
    <property type="project" value="TreeGrafter"/>
</dbReference>
<keyword evidence="2 8" id="KW-0547">Nucleotide-binding</keyword>
<proteinExistence type="inferred from homology"/>
<comment type="similarity">
    <text evidence="8">Belongs to the Mrp/NBP35 ATP-binding proteins family.</text>
</comment>
<evidence type="ECO:0000313" key="12">
    <source>
        <dbReference type="Proteomes" id="UP000192050"/>
    </source>
</evidence>
<evidence type="ECO:0000256" key="5">
    <source>
        <dbReference type="ARBA" id="ARBA00023014"/>
    </source>
</evidence>
<keyword evidence="8" id="KW-0378">Hydrolase</keyword>